<protein>
    <submittedName>
        <fullName evidence="1">Uncharacterized protein</fullName>
    </submittedName>
</protein>
<accession>A0A382CR24</accession>
<reference evidence="1" key="1">
    <citation type="submission" date="2018-05" db="EMBL/GenBank/DDBJ databases">
        <authorList>
            <person name="Lanie J.A."/>
            <person name="Ng W.-L."/>
            <person name="Kazmierczak K.M."/>
            <person name="Andrzejewski T.M."/>
            <person name="Davidsen T.M."/>
            <person name="Wayne K.J."/>
            <person name="Tettelin H."/>
            <person name="Glass J.I."/>
            <person name="Rusch D."/>
            <person name="Podicherti R."/>
            <person name="Tsui H.-C.T."/>
            <person name="Winkler M.E."/>
        </authorList>
    </citation>
    <scope>NUCLEOTIDE SEQUENCE</scope>
</reference>
<name>A0A382CR24_9ZZZZ</name>
<gene>
    <name evidence="1" type="ORF">METZ01_LOCUS181460</name>
</gene>
<evidence type="ECO:0000313" key="1">
    <source>
        <dbReference type="EMBL" id="SVB28606.1"/>
    </source>
</evidence>
<dbReference type="AlphaFoldDB" id="A0A382CR24"/>
<sequence length="52" mass="6271">MKKEWPRPSAVFKTGFNPFSQTAFKIKEEWLSAAIMKWRHFLFKERKLVEIG</sequence>
<proteinExistence type="predicted"/>
<organism evidence="1">
    <name type="scientific">marine metagenome</name>
    <dbReference type="NCBI Taxonomy" id="408172"/>
    <lineage>
        <taxon>unclassified sequences</taxon>
        <taxon>metagenomes</taxon>
        <taxon>ecological metagenomes</taxon>
    </lineage>
</organism>
<dbReference type="EMBL" id="UINC01035730">
    <property type="protein sequence ID" value="SVB28606.1"/>
    <property type="molecule type" value="Genomic_DNA"/>
</dbReference>